<protein>
    <recommendedName>
        <fullName evidence="3">cellulose 1,4-beta-cellobiosidase (non-reducing end)</fullName>
        <ecNumber evidence="3">3.2.1.91</ecNumber>
    </recommendedName>
</protein>
<proteinExistence type="inferred from homology"/>
<keyword evidence="7" id="KW-0119">Carbohydrate metabolism</keyword>
<keyword evidence="5" id="KW-0378">Hydrolase</keyword>
<dbReference type="InterPro" id="IPR001722">
    <property type="entry name" value="Glyco_hydro_7"/>
</dbReference>
<feature type="region of interest" description="Disordered" evidence="10">
    <location>
        <begin position="320"/>
        <end position="367"/>
    </location>
</feature>
<keyword evidence="8" id="KW-0326">Glycosidase</keyword>
<feature type="compositionally biased region" description="Pro residues" evidence="10">
    <location>
        <begin position="324"/>
        <end position="365"/>
    </location>
</feature>
<evidence type="ECO:0000256" key="1">
    <source>
        <dbReference type="ARBA" id="ARBA00001641"/>
    </source>
</evidence>
<dbReference type="Gene3D" id="2.70.100.10">
    <property type="entry name" value="Glycoside hydrolase, family 7, domain"/>
    <property type="match status" value="1"/>
</dbReference>
<evidence type="ECO:0000256" key="9">
    <source>
        <dbReference type="ARBA" id="ARBA00023326"/>
    </source>
</evidence>
<evidence type="ECO:0000313" key="12">
    <source>
        <dbReference type="EMBL" id="KAL1526510.1"/>
    </source>
</evidence>
<feature type="region of interest" description="Disordered" evidence="10">
    <location>
        <begin position="425"/>
        <end position="501"/>
    </location>
</feature>
<gene>
    <name evidence="12" type="ORF">AB1Y20_015220</name>
</gene>
<comment type="catalytic activity">
    <reaction evidence="1">
        <text>Hydrolysis of (1-&gt;4)-beta-D-glucosidic linkages in cellulose and cellotetraose, releasing cellobiose from the non-reducing ends of the chains.</text>
        <dbReference type="EC" id="3.2.1.91"/>
    </reaction>
</comment>
<organism evidence="12 13">
    <name type="scientific">Prymnesium parvum</name>
    <name type="common">Toxic golden alga</name>
    <dbReference type="NCBI Taxonomy" id="97485"/>
    <lineage>
        <taxon>Eukaryota</taxon>
        <taxon>Haptista</taxon>
        <taxon>Haptophyta</taxon>
        <taxon>Prymnesiophyceae</taxon>
        <taxon>Prymnesiales</taxon>
        <taxon>Prymnesiaceae</taxon>
        <taxon>Prymnesium</taxon>
    </lineage>
</organism>
<sequence>MFKAGCRAGTRHSLAHTHSSRIVWCCALHLAWSLKAVPFSVDEGIAEEGALVSPGFVVEPYGSQAVSSQGGVLSVTGNNRVYLVEDEWTADHFDWKEVRYKMLRLAGKTLSFTVDLSNVGCGCDASVYLVGMQQPSLLGSNYCDIQGVDDSACTEIDLLEGNRKAVQSTLHVRTGHGADGTCNQDGCYMNWGKEAALRTGEFTSDFYGPTKAAKIDTRQPFEVESHFAEVLEGLRITISLSQDGLTVPFFDSLVNGNTQSQWGAPPTAVIIEDQNIALQNLRHGMVLVVSLWKADDLSWLDGGCTPLCELETSTVKLSDMRIHPVPPPPSPPPSPLPPLPPPPPAPPAPPPPSPAPHPPPPPRPPEGFSKLYSELEWPPSPALIATLATIAFLIMKGWPSMLKVLGPALVQEFFFPGSTTQLPQPAVMAGTPQPAPKPRGNPTRIAPQLDEDLEAESEPLAPKESHMSNEGEDEPLSDCSQLAGPPSVRAQEREVERLHGHPTKRFPLNVALWPRVHSRDGPQGSSEQPGAVVLVLLVVEVLQVAAAAAAEPVLLLVVVIEEAVLPAVL</sequence>
<evidence type="ECO:0000256" key="8">
    <source>
        <dbReference type="ARBA" id="ARBA00023295"/>
    </source>
</evidence>
<evidence type="ECO:0000256" key="11">
    <source>
        <dbReference type="SAM" id="SignalP"/>
    </source>
</evidence>
<evidence type="ECO:0000256" key="6">
    <source>
        <dbReference type="ARBA" id="ARBA00023001"/>
    </source>
</evidence>
<dbReference type="InterPro" id="IPR037019">
    <property type="entry name" value="Glyco_hydro_7_sf"/>
</dbReference>
<evidence type="ECO:0000256" key="5">
    <source>
        <dbReference type="ARBA" id="ARBA00022801"/>
    </source>
</evidence>
<keyword evidence="9" id="KW-0624">Polysaccharide degradation</keyword>
<dbReference type="GO" id="GO:0016162">
    <property type="term" value="F:cellulose 1,4-beta-cellobiosidase activity"/>
    <property type="evidence" value="ECO:0007669"/>
    <property type="project" value="UniProtKB-EC"/>
</dbReference>
<dbReference type="EC" id="3.2.1.91" evidence="3"/>
<dbReference type="GO" id="GO:0030245">
    <property type="term" value="P:cellulose catabolic process"/>
    <property type="evidence" value="ECO:0007669"/>
    <property type="project" value="UniProtKB-KW"/>
</dbReference>
<keyword evidence="4 11" id="KW-0732">Signal</keyword>
<accession>A0AB34K0R8</accession>
<evidence type="ECO:0000256" key="3">
    <source>
        <dbReference type="ARBA" id="ARBA00012561"/>
    </source>
</evidence>
<evidence type="ECO:0000256" key="2">
    <source>
        <dbReference type="ARBA" id="ARBA00006044"/>
    </source>
</evidence>
<dbReference type="SUPFAM" id="SSF49899">
    <property type="entry name" value="Concanavalin A-like lectins/glucanases"/>
    <property type="match status" value="1"/>
</dbReference>
<keyword evidence="6" id="KW-0136">Cellulose degradation</keyword>
<evidence type="ECO:0000256" key="7">
    <source>
        <dbReference type="ARBA" id="ARBA00023277"/>
    </source>
</evidence>
<comment type="similarity">
    <text evidence="2">Belongs to the glycosyl hydrolase 7 (cellulase C) family.</text>
</comment>
<reference evidence="12 13" key="1">
    <citation type="journal article" date="2024" name="Science">
        <title>Giant polyketide synthase enzymes in the biosynthesis of giant marine polyether toxins.</title>
        <authorList>
            <person name="Fallon T.R."/>
            <person name="Shende V.V."/>
            <person name="Wierzbicki I.H."/>
            <person name="Pendleton A.L."/>
            <person name="Watervoot N.F."/>
            <person name="Auber R.P."/>
            <person name="Gonzalez D.J."/>
            <person name="Wisecaver J.H."/>
            <person name="Moore B.S."/>
        </authorList>
    </citation>
    <scope>NUCLEOTIDE SEQUENCE [LARGE SCALE GENOMIC DNA]</scope>
    <source>
        <strain evidence="12 13">12B1</strain>
    </source>
</reference>
<dbReference type="Pfam" id="PF00840">
    <property type="entry name" value="Glyco_hydro_7"/>
    <property type="match status" value="1"/>
</dbReference>
<feature type="compositionally biased region" description="Basic and acidic residues" evidence="10">
    <location>
        <begin position="490"/>
        <end position="499"/>
    </location>
</feature>
<keyword evidence="13" id="KW-1185">Reference proteome</keyword>
<evidence type="ECO:0000256" key="4">
    <source>
        <dbReference type="ARBA" id="ARBA00022729"/>
    </source>
</evidence>
<feature type="chain" id="PRO_5044344134" description="cellulose 1,4-beta-cellobiosidase (non-reducing end)" evidence="11">
    <location>
        <begin position="37"/>
        <end position="569"/>
    </location>
</feature>
<dbReference type="InterPro" id="IPR013320">
    <property type="entry name" value="ConA-like_dom_sf"/>
</dbReference>
<evidence type="ECO:0000313" key="13">
    <source>
        <dbReference type="Proteomes" id="UP001515480"/>
    </source>
</evidence>
<dbReference type="PRINTS" id="PR01217">
    <property type="entry name" value="PRICHEXTENSN"/>
</dbReference>
<dbReference type="EMBL" id="JBGBPQ010000003">
    <property type="protein sequence ID" value="KAL1526510.1"/>
    <property type="molecule type" value="Genomic_DNA"/>
</dbReference>
<dbReference type="AlphaFoldDB" id="A0AB34K0R8"/>
<dbReference type="PANTHER" id="PTHR33753">
    <property type="entry name" value="1,4-BETA-D-GLUCAN CELLOBIOHYDROLASE B"/>
    <property type="match status" value="1"/>
</dbReference>
<comment type="caution">
    <text evidence="12">The sequence shown here is derived from an EMBL/GenBank/DDBJ whole genome shotgun (WGS) entry which is preliminary data.</text>
</comment>
<evidence type="ECO:0000256" key="10">
    <source>
        <dbReference type="SAM" id="MobiDB-lite"/>
    </source>
</evidence>
<dbReference type="PANTHER" id="PTHR33753:SF2">
    <property type="entry name" value="GLYCOSIDE HYDROLASE FAMILY 7 PROTEIN"/>
    <property type="match status" value="1"/>
</dbReference>
<name>A0AB34K0R8_PRYPA</name>
<feature type="signal peptide" evidence="11">
    <location>
        <begin position="1"/>
        <end position="36"/>
    </location>
</feature>
<dbReference type="Proteomes" id="UP001515480">
    <property type="component" value="Unassembled WGS sequence"/>
</dbReference>